<reference evidence="1 2" key="1">
    <citation type="journal article" date="2019" name="Sci. Rep.">
        <title>Orb-weaving spider Araneus ventricosus genome elucidates the spidroin gene catalogue.</title>
        <authorList>
            <person name="Kono N."/>
            <person name="Nakamura H."/>
            <person name="Ohtoshi R."/>
            <person name="Moran D.A.P."/>
            <person name="Shinohara A."/>
            <person name="Yoshida Y."/>
            <person name="Fujiwara M."/>
            <person name="Mori M."/>
            <person name="Tomita M."/>
            <person name="Arakawa K."/>
        </authorList>
    </citation>
    <scope>NUCLEOTIDE SEQUENCE [LARGE SCALE GENOMIC DNA]</scope>
</reference>
<evidence type="ECO:0000313" key="1">
    <source>
        <dbReference type="EMBL" id="GBN83385.1"/>
    </source>
</evidence>
<dbReference type="AlphaFoldDB" id="A0A4Y2S7X3"/>
<accession>A0A4Y2S7X3</accession>
<dbReference type="EMBL" id="BGPR01019938">
    <property type="protein sequence ID" value="GBN83385.1"/>
    <property type="molecule type" value="Genomic_DNA"/>
</dbReference>
<comment type="caution">
    <text evidence="1">The sequence shown here is derived from an EMBL/GenBank/DDBJ whole genome shotgun (WGS) entry which is preliminary data.</text>
</comment>
<sequence>MTYPHHTSIHYQSLRSPTRIFSDFPQVSLPSPLQLSSMAQQSKWSDGYWNKLDIPPSAHTIPILNYYSHWRSFLPWNGRIREACSDRE</sequence>
<evidence type="ECO:0000313" key="2">
    <source>
        <dbReference type="Proteomes" id="UP000499080"/>
    </source>
</evidence>
<protein>
    <submittedName>
        <fullName evidence="1">Uncharacterized protein</fullName>
    </submittedName>
</protein>
<proteinExistence type="predicted"/>
<name>A0A4Y2S7X3_ARAVE</name>
<organism evidence="1 2">
    <name type="scientific">Araneus ventricosus</name>
    <name type="common">Orbweaver spider</name>
    <name type="synonym">Epeira ventricosa</name>
    <dbReference type="NCBI Taxonomy" id="182803"/>
    <lineage>
        <taxon>Eukaryota</taxon>
        <taxon>Metazoa</taxon>
        <taxon>Ecdysozoa</taxon>
        <taxon>Arthropoda</taxon>
        <taxon>Chelicerata</taxon>
        <taxon>Arachnida</taxon>
        <taxon>Araneae</taxon>
        <taxon>Araneomorphae</taxon>
        <taxon>Entelegynae</taxon>
        <taxon>Araneoidea</taxon>
        <taxon>Araneidae</taxon>
        <taxon>Araneus</taxon>
    </lineage>
</organism>
<gene>
    <name evidence="1" type="ORF">AVEN_262085_1</name>
</gene>
<dbReference type="Proteomes" id="UP000499080">
    <property type="component" value="Unassembled WGS sequence"/>
</dbReference>
<keyword evidence="2" id="KW-1185">Reference proteome</keyword>